<accession>A0A3A9ALR7</accession>
<evidence type="ECO:0000313" key="3">
    <source>
        <dbReference type="Proteomes" id="UP000280696"/>
    </source>
</evidence>
<dbReference type="EMBL" id="RAYQ01000028">
    <property type="protein sequence ID" value="RKI88381.1"/>
    <property type="molecule type" value="Genomic_DNA"/>
</dbReference>
<dbReference type="InterPro" id="IPR014944">
    <property type="entry name" value="Toxin_SymE-like"/>
</dbReference>
<evidence type="ECO:0000259" key="1">
    <source>
        <dbReference type="Pfam" id="PF08845"/>
    </source>
</evidence>
<sequence length="79" mass="8690">MKQREMTVYRARGTSIGTNNPLIMLQGKWLRDLGFSTGDRISVTCDGGRLIVEKTGRIWSDPKGAGMVAEDAEYQGKAV</sequence>
<proteinExistence type="predicted"/>
<reference evidence="2 3" key="1">
    <citation type="submission" date="2018-09" db="EMBL/GenBank/DDBJ databases">
        <title>Murine metabolic-syndrome-specific gut microbial biobank.</title>
        <authorList>
            <person name="Liu C."/>
        </authorList>
    </citation>
    <scope>NUCLEOTIDE SEQUENCE [LARGE SCALE GENOMIC DNA]</scope>
    <source>
        <strain evidence="2 3">0.1xD8-82</strain>
    </source>
</reference>
<dbReference type="Proteomes" id="UP000280696">
    <property type="component" value="Unassembled WGS sequence"/>
</dbReference>
<organism evidence="2 3">
    <name type="scientific">Parablautia intestinalis</name>
    <dbReference type="NCBI Taxonomy" id="2320100"/>
    <lineage>
        <taxon>Bacteria</taxon>
        <taxon>Bacillati</taxon>
        <taxon>Bacillota</taxon>
        <taxon>Clostridia</taxon>
        <taxon>Lachnospirales</taxon>
        <taxon>Lachnospiraceae</taxon>
        <taxon>Parablautia</taxon>
    </lineage>
</organism>
<feature type="domain" description="Toxin SymE-like" evidence="1">
    <location>
        <begin position="4"/>
        <end position="53"/>
    </location>
</feature>
<dbReference type="AlphaFoldDB" id="A0A3A9ALR7"/>
<evidence type="ECO:0000313" key="2">
    <source>
        <dbReference type="EMBL" id="RKI88381.1"/>
    </source>
</evidence>
<dbReference type="GO" id="GO:0005737">
    <property type="term" value="C:cytoplasm"/>
    <property type="evidence" value="ECO:0007669"/>
    <property type="project" value="InterPro"/>
</dbReference>
<dbReference type="OrthoDB" id="6053337at2"/>
<gene>
    <name evidence="2" type="ORF">D7V94_19285</name>
</gene>
<protein>
    <submittedName>
        <fullName evidence="2">Type I addiction module toxin, SymE family</fullName>
    </submittedName>
</protein>
<keyword evidence="3" id="KW-1185">Reference proteome</keyword>
<dbReference type="RefSeq" id="WP_120471945.1">
    <property type="nucleotide sequence ID" value="NZ_CATAJS010000136.1"/>
</dbReference>
<name>A0A3A9ALR7_9FIRM</name>
<dbReference type="GO" id="GO:0016070">
    <property type="term" value="P:RNA metabolic process"/>
    <property type="evidence" value="ECO:0007669"/>
    <property type="project" value="InterPro"/>
</dbReference>
<dbReference type="Pfam" id="PF08845">
    <property type="entry name" value="SymE_toxin"/>
    <property type="match status" value="1"/>
</dbReference>
<dbReference type="GO" id="GO:0003723">
    <property type="term" value="F:RNA binding"/>
    <property type="evidence" value="ECO:0007669"/>
    <property type="project" value="InterPro"/>
</dbReference>
<dbReference type="GO" id="GO:0016788">
    <property type="term" value="F:hydrolase activity, acting on ester bonds"/>
    <property type="evidence" value="ECO:0007669"/>
    <property type="project" value="InterPro"/>
</dbReference>
<comment type="caution">
    <text evidence="2">The sequence shown here is derived from an EMBL/GenBank/DDBJ whole genome shotgun (WGS) entry which is preliminary data.</text>
</comment>